<organism evidence="3 4">
    <name type="scientific">Peronospora belbahrii</name>
    <dbReference type="NCBI Taxonomy" id="622444"/>
    <lineage>
        <taxon>Eukaryota</taxon>
        <taxon>Sar</taxon>
        <taxon>Stramenopiles</taxon>
        <taxon>Oomycota</taxon>
        <taxon>Peronosporomycetes</taxon>
        <taxon>Peronosporales</taxon>
        <taxon>Peronosporaceae</taxon>
        <taxon>Peronospora</taxon>
    </lineage>
</organism>
<feature type="region of interest" description="Disordered" evidence="1">
    <location>
        <begin position="145"/>
        <end position="180"/>
    </location>
</feature>
<dbReference type="Proteomes" id="UP001160483">
    <property type="component" value="Unassembled WGS sequence"/>
</dbReference>
<evidence type="ECO:0000313" key="3">
    <source>
        <dbReference type="EMBL" id="CAH0481954.1"/>
    </source>
</evidence>
<dbReference type="PROSITE" id="PS50195">
    <property type="entry name" value="PX"/>
    <property type="match status" value="1"/>
</dbReference>
<accession>A0AAU9L7P4</accession>
<dbReference type="CDD" id="cd06093">
    <property type="entry name" value="PX_domain"/>
    <property type="match status" value="1"/>
</dbReference>
<sequence length="450" mass="49802">MGCKHSRDATLVYRAKRVAIPLRPSTPSFHVQQKKVWSPASSSQTNEVREELPSFVVSDSAGLVGSSDGEPVHGMMSAFTFSFIQASDTNSNNSSLGSISFTSVEQTSPESSEPPESLAFAMTGDSIELMVIPEERLGRLRDGFEVSSGTTQQESAEPSTNDRGATEPEEEKSPSNPLTHVTMSELAVTESSESLTYELDAFGISYRSIDNRYNTIETRRSVELSEGDYMVTEMEAAFRRKSAVETVQATLSDESSHRVIECQSIQEVAAAVVQDIIAAALSDTSKLLIDEDRRQSRDCKALVASSSLQVEPSNTTTTKLSMKTEQPENAQESSFRVPIYSIVNTSTKNGVVMYHVQLLDEFTDSAKWVTPLLFRYSDFSEMYLKLKETKVPAIDKVPKLPGAGVVHFARGRKSKKTIQERQEQFSNVLRYIAEHQELHDSAVFQNFLAK</sequence>
<evidence type="ECO:0000313" key="4">
    <source>
        <dbReference type="Proteomes" id="UP001160483"/>
    </source>
</evidence>
<evidence type="ECO:0000259" key="2">
    <source>
        <dbReference type="PROSITE" id="PS50195"/>
    </source>
</evidence>
<reference evidence="3" key="1">
    <citation type="submission" date="2021-11" db="EMBL/GenBank/DDBJ databases">
        <authorList>
            <person name="Islam A."/>
            <person name="Islam S."/>
            <person name="Flora M.S."/>
            <person name="Rahman M."/>
            <person name="Ziaur R.M."/>
            <person name="Epstein J.H."/>
            <person name="Hassan M."/>
            <person name="Klassen M."/>
            <person name="Woodard K."/>
            <person name="Webb A."/>
            <person name="Webby R.J."/>
            <person name="El Zowalaty M.E."/>
        </authorList>
    </citation>
    <scope>NUCLEOTIDE SEQUENCE</scope>
    <source>
        <strain evidence="3">Pbs3</strain>
    </source>
</reference>
<feature type="domain" description="PX" evidence="2">
    <location>
        <begin position="318"/>
        <end position="450"/>
    </location>
</feature>
<dbReference type="GO" id="GO:0035091">
    <property type="term" value="F:phosphatidylinositol binding"/>
    <property type="evidence" value="ECO:0007669"/>
    <property type="project" value="InterPro"/>
</dbReference>
<gene>
    <name evidence="3" type="ORF">PBS003_LOCUS8553</name>
</gene>
<feature type="compositionally biased region" description="Polar residues" evidence="1">
    <location>
        <begin position="147"/>
        <end position="163"/>
    </location>
</feature>
<dbReference type="SUPFAM" id="SSF64268">
    <property type="entry name" value="PX domain"/>
    <property type="match status" value="1"/>
</dbReference>
<proteinExistence type="predicted"/>
<name>A0AAU9L7P4_9STRA</name>
<comment type="caution">
    <text evidence="3">The sequence shown here is derived from an EMBL/GenBank/DDBJ whole genome shotgun (WGS) entry which is preliminary data.</text>
</comment>
<dbReference type="InterPro" id="IPR001683">
    <property type="entry name" value="PX_dom"/>
</dbReference>
<dbReference type="AlphaFoldDB" id="A0AAU9L7P4"/>
<dbReference type="InterPro" id="IPR036871">
    <property type="entry name" value="PX_dom_sf"/>
</dbReference>
<protein>
    <recommendedName>
        <fullName evidence="2">PX domain-containing protein</fullName>
    </recommendedName>
</protein>
<evidence type="ECO:0000256" key="1">
    <source>
        <dbReference type="SAM" id="MobiDB-lite"/>
    </source>
</evidence>
<dbReference type="Pfam" id="PF00787">
    <property type="entry name" value="PX"/>
    <property type="match status" value="1"/>
</dbReference>
<dbReference type="Gene3D" id="3.30.1520.10">
    <property type="entry name" value="Phox-like domain"/>
    <property type="match status" value="1"/>
</dbReference>
<dbReference type="EMBL" id="CAKKTJ010000331">
    <property type="protein sequence ID" value="CAH0481954.1"/>
    <property type="molecule type" value="Genomic_DNA"/>
</dbReference>